<comment type="caution">
    <text evidence="2">The sequence shown here is derived from an EMBL/GenBank/DDBJ whole genome shotgun (WGS) entry which is preliminary data.</text>
</comment>
<organism evidence="2 3">
    <name type="scientific">Saccharomonospora piscinae</name>
    <dbReference type="NCBI Taxonomy" id="687388"/>
    <lineage>
        <taxon>Bacteria</taxon>
        <taxon>Bacillati</taxon>
        <taxon>Actinomycetota</taxon>
        <taxon>Actinomycetes</taxon>
        <taxon>Pseudonocardiales</taxon>
        <taxon>Pseudonocardiaceae</taxon>
        <taxon>Saccharomonospora</taxon>
    </lineage>
</organism>
<sequence length="404" mass="42438">MVDVHEGLPKDGFAVPLRLHNVLLALAGRLDDSALSEARELVARSHLDDAAELAAGALIAGRIMVRPSEQRELALVLEMSRSDAALAESLTVGDSVPGYTHRFSRDNEPEAGVAEALDRTLQVLPDVRSVHAVWRNTPAGSVPGPLPQRVVLIEIGPEAHPPAVAFRVDDALRRGGIRAVVEVTGPSAERSDYHEAALATAAPVWLASGTSGGDQGGKPRPRQRKITAGAARARADSLDARESGSVEIPPAREESPGSFAPAESGTVAEAVPEPPEPPAHAEPPAPVETGNNGHGAGGVGAQSFSADELAELENRVAETTEMSAAEVAQLRAAIAEDPERGRAMAGLSANMADLPALDLDDPQLSERDRQLLRELHAELAERERAEAARTNGAERRWGDGTSGE</sequence>
<dbReference type="EMBL" id="MWIH01000005">
    <property type="protein sequence ID" value="OQO92887.1"/>
    <property type="molecule type" value="Genomic_DNA"/>
</dbReference>
<dbReference type="RefSeq" id="WP_081191871.1">
    <property type="nucleotide sequence ID" value="NZ_MWIH01000005.1"/>
</dbReference>
<name>A0A1V9A6X8_SACPI</name>
<feature type="compositionally biased region" description="Pro residues" evidence="1">
    <location>
        <begin position="272"/>
        <end position="286"/>
    </location>
</feature>
<feature type="compositionally biased region" description="Basic and acidic residues" evidence="1">
    <location>
        <begin position="383"/>
        <end position="398"/>
    </location>
</feature>
<feature type="compositionally biased region" description="Basic and acidic residues" evidence="1">
    <location>
        <begin position="233"/>
        <end position="255"/>
    </location>
</feature>
<gene>
    <name evidence="2" type="ORF">B1813_12225</name>
</gene>
<evidence type="ECO:0000313" key="3">
    <source>
        <dbReference type="Proteomes" id="UP000192591"/>
    </source>
</evidence>
<keyword evidence="3" id="KW-1185">Reference proteome</keyword>
<feature type="region of interest" description="Disordered" evidence="1">
    <location>
        <begin position="208"/>
        <end position="307"/>
    </location>
</feature>
<dbReference type="Proteomes" id="UP000192591">
    <property type="component" value="Unassembled WGS sequence"/>
</dbReference>
<evidence type="ECO:0000256" key="1">
    <source>
        <dbReference type="SAM" id="MobiDB-lite"/>
    </source>
</evidence>
<feature type="region of interest" description="Disordered" evidence="1">
    <location>
        <begin position="383"/>
        <end position="404"/>
    </location>
</feature>
<reference evidence="2 3" key="1">
    <citation type="submission" date="2017-02" db="EMBL/GenBank/DDBJ databases">
        <title>Draft genome of Saccharomonospora sp. 154.</title>
        <authorList>
            <person name="Alonso-Carmona G.S."/>
            <person name="De La Haba R."/>
            <person name="Vera-Gargallo B."/>
            <person name="Sandoval-Trujillo A.H."/>
            <person name="Ramirez-Duran N."/>
            <person name="Ventosa A."/>
        </authorList>
    </citation>
    <scope>NUCLEOTIDE SEQUENCE [LARGE SCALE GENOMIC DNA]</scope>
    <source>
        <strain evidence="2 3">LRS4.154</strain>
    </source>
</reference>
<evidence type="ECO:0000313" key="2">
    <source>
        <dbReference type="EMBL" id="OQO92887.1"/>
    </source>
</evidence>
<proteinExistence type="predicted"/>
<dbReference type="AlphaFoldDB" id="A0A1V9A6X8"/>
<accession>A0A1V9A6X8</accession>
<dbReference type="STRING" id="1962155.B1813_12225"/>
<protein>
    <submittedName>
        <fullName evidence="2">Uncharacterized protein</fullName>
    </submittedName>
</protein>